<keyword evidence="3" id="KW-0926">Vacuole</keyword>
<organism evidence="14 15">
    <name type="scientific">Pneumocystis wakefieldiae</name>
    <dbReference type="NCBI Taxonomy" id="38082"/>
    <lineage>
        <taxon>Eukaryota</taxon>
        <taxon>Fungi</taxon>
        <taxon>Dikarya</taxon>
        <taxon>Ascomycota</taxon>
        <taxon>Taphrinomycotina</taxon>
        <taxon>Pneumocystomycetes</taxon>
        <taxon>Pneumocystaceae</taxon>
        <taxon>Pneumocystis</taxon>
    </lineage>
</organism>
<keyword evidence="15" id="KW-1185">Reference proteome</keyword>
<evidence type="ECO:0000256" key="3">
    <source>
        <dbReference type="ARBA" id="ARBA00022554"/>
    </source>
</evidence>
<keyword evidence="9" id="KW-0325">Glycoprotein</keyword>
<evidence type="ECO:0000256" key="10">
    <source>
        <dbReference type="PIRSR" id="PIRSR601461-1"/>
    </source>
</evidence>
<feature type="disulfide bond" evidence="11">
    <location>
        <begin position="55"/>
        <end position="60"/>
    </location>
</feature>
<evidence type="ECO:0000256" key="6">
    <source>
        <dbReference type="ARBA" id="ARBA00022750"/>
    </source>
</evidence>
<dbReference type="GO" id="GO:0004190">
    <property type="term" value="F:aspartic-type endopeptidase activity"/>
    <property type="evidence" value="ECO:0007669"/>
    <property type="project" value="UniProtKB-KW"/>
</dbReference>
<dbReference type="SUPFAM" id="SSF50630">
    <property type="entry name" value="Acid proteases"/>
    <property type="match status" value="1"/>
</dbReference>
<evidence type="ECO:0000256" key="2">
    <source>
        <dbReference type="ARBA" id="ARBA00007447"/>
    </source>
</evidence>
<dbReference type="PROSITE" id="PS00141">
    <property type="entry name" value="ASP_PROTEASE"/>
    <property type="match status" value="1"/>
</dbReference>
<keyword evidence="8 11" id="KW-1015">Disulfide bond</keyword>
<evidence type="ECO:0000256" key="12">
    <source>
        <dbReference type="RuleBase" id="RU000454"/>
    </source>
</evidence>
<evidence type="ECO:0000256" key="4">
    <source>
        <dbReference type="ARBA" id="ARBA00022670"/>
    </source>
</evidence>
<dbReference type="InterPro" id="IPR021109">
    <property type="entry name" value="Peptidase_aspartic_dom_sf"/>
</dbReference>
<dbReference type="OrthoDB" id="771136at2759"/>
<dbReference type="FunFam" id="2.40.70.10:FF:000002">
    <property type="entry name" value="Vacuolar aspartic proteinase"/>
    <property type="match status" value="1"/>
</dbReference>
<evidence type="ECO:0000256" key="9">
    <source>
        <dbReference type="ARBA" id="ARBA00023180"/>
    </source>
</evidence>
<dbReference type="InterPro" id="IPR001461">
    <property type="entry name" value="Aspartic_peptidase_A1"/>
</dbReference>
<evidence type="ECO:0000256" key="5">
    <source>
        <dbReference type="ARBA" id="ARBA00022729"/>
    </source>
</evidence>
<dbReference type="InterPro" id="IPR033121">
    <property type="entry name" value="PEPTIDASE_A1"/>
</dbReference>
<evidence type="ECO:0000259" key="13">
    <source>
        <dbReference type="PROSITE" id="PS51767"/>
    </source>
</evidence>
<reference evidence="14" key="1">
    <citation type="submission" date="2020-06" db="EMBL/GenBank/DDBJ databases">
        <title>Genomes of multiple members of Pneumocystis genus reveal paths to human pathogen Pneumocystis jirovecii.</title>
        <authorList>
            <person name="Cisse O.H."/>
            <person name="Ma L."/>
            <person name="Dekker J."/>
            <person name="Khil P."/>
            <person name="Jo J."/>
            <person name="Brenchley J."/>
            <person name="Blair R."/>
            <person name="Pahar B."/>
            <person name="Chabe M."/>
            <person name="Van Rompay K.A."/>
            <person name="Keesler R."/>
            <person name="Sukura A."/>
            <person name="Hirsch V."/>
            <person name="Kutty G."/>
            <person name="Liu Y."/>
            <person name="Peng L."/>
            <person name="Chen J."/>
            <person name="Song J."/>
            <person name="Weissenbacher-Lang C."/>
            <person name="Xu J."/>
            <person name="Upham N.S."/>
            <person name="Stajich J.E."/>
            <person name="Cuomo C.A."/>
            <person name="Cushion M.T."/>
            <person name="Kovacs J.A."/>
        </authorList>
    </citation>
    <scope>NUCLEOTIDE SEQUENCE</scope>
    <source>
        <strain evidence="14">2A</strain>
    </source>
</reference>
<keyword evidence="6 12" id="KW-0064">Aspartyl protease</keyword>
<dbReference type="PRINTS" id="PR00792">
    <property type="entry name" value="PEPSIN"/>
</dbReference>
<dbReference type="GO" id="GO:0000324">
    <property type="term" value="C:fungal-type vacuole"/>
    <property type="evidence" value="ECO:0007669"/>
    <property type="project" value="TreeGrafter"/>
</dbReference>
<protein>
    <recommendedName>
        <fullName evidence="13">Peptidase A1 domain-containing protein</fullName>
    </recommendedName>
</protein>
<comment type="subcellular location">
    <subcellularLocation>
        <location evidence="1">Vacuole</location>
    </subcellularLocation>
</comment>
<dbReference type="Pfam" id="PF00026">
    <property type="entry name" value="Asp"/>
    <property type="match status" value="1"/>
</dbReference>
<accession>A0A899G225</accession>
<feature type="active site" evidence="10">
    <location>
        <position position="42"/>
    </location>
</feature>
<dbReference type="EMBL" id="CP054545">
    <property type="protein sequence ID" value="QSL66813.1"/>
    <property type="molecule type" value="Genomic_DNA"/>
</dbReference>
<feature type="domain" description="Peptidase A1" evidence="13">
    <location>
        <begin position="24"/>
        <end position="334"/>
    </location>
</feature>
<dbReference type="PANTHER" id="PTHR47966">
    <property type="entry name" value="BETA-SITE APP-CLEAVING ENZYME, ISOFORM A-RELATED"/>
    <property type="match status" value="1"/>
</dbReference>
<evidence type="ECO:0000313" key="14">
    <source>
        <dbReference type="EMBL" id="QSL66813.1"/>
    </source>
</evidence>
<sequence length="341" mass="38063">MVNKENPGDKLHEVTLTNFFNAQYYTQIMLGTPPQTFKVVLDTGSSNLWVPSSKCMSIACLLHKRYDSSSSSTYLANGTEFQIRYGSGSLSGFISQDVLRVADLVIYSQDFGEALSEPDLSFTFGRFDGILGLAYSSISVNNVIPPFYNMIDQKLLDEPVFSFWLGTLEKDIEGGECVFGGVDPDHFEGEVIYIPVRRKAYWEVTLDAFFFGKDMVDVYNTGIILDTGTSLIVMPSDISELLNNAIGATKLWSGEYIVDCNRVPEFPDITFRLSGHNFSLSPDDYILKAQGMCLSTFIGMDIPPPAGPLWIVGDVFLRRYYSIYDLGKNRVGLAKAKKRVF</sequence>
<gene>
    <name evidence="14" type="ORF">MERGE_001200</name>
</gene>
<comment type="similarity">
    <text evidence="2 12">Belongs to the peptidase A1 family.</text>
</comment>
<dbReference type="Gene3D" id="2.40.70.10">
    <property type="entry name" value="Acid Proteases"/>
    <property type="match status" value="2"/>
</dbReference>
<proteinExistence type="inferred from homology"/>
<dbReference type="InterPro" id="IPR001969">
    <property type="entry name" value="Aspartic_peptidase_AS"/>
</dbReference>
<dbReference type="GO" id="GO:0006508">
    <property type="term" value="P:proteolysis"/>
    <property type="evidence" value="ECO:0007669"/>
    <property type="project" value="UniProtKB-KW"/>
</dbReference>
<dbReference type="FunFam" id="2.40.70.10:FF:000036">
    <property type="entry name" value="Vacuolar aspartic protease"/>
    <property type="match status" value="1"/>
</dbReference>
<evidence type="ECO:0000313" key="15">
    <source>
        <dbReference type="Proteomes" id="UP000663699"/>
    </source>
</evidence>
<dbReference type="Proteomes" id="UP000663699">
    <property type="component" value="Chromosome 14"/>
</dbReference>
<keyword evidence="4 12" id="KW-0645">Protease</keyword>
<evidence type="ECO:0000256" key="1">
    <source>
        <dbReference type="ARBA" id="ARBA00004116"/>
    </source>
</evidence>
<keyword evidence="7 12" id="KW-0378">Hydrolase</keyword>
<name>A0A899G225_9ASCO</name>
<evidence type="ECO:0000256" key="11">
    <source>
        <dbReference type="PIRSR" id="PIRSR601461-2"/>
    </source>
</evidence>
<evidence type="ECO:0000256" key="7">
    <source>
        <dbReference type="ARBA" id="ARBA00022801"/>
    </source>
</evidence>
<feature type="active site" evidence="10">
    <location>
        <position position="226"/>
    </location>
</feature>
<dbReference type="PROSITE" id="PS51767">
    <property type="entry name" value="PEPTIDASE_A1"/>
    <property type="match status" value="1"/>
</dbReference>
<dbReference type="AlphaFoldDB" id="A0A899G225"/>
<dbReference type="PANTHER" id="PTHR47966:SF51">
    <property type="entry name" value="BETA-SITE APP-CLEAVING ENZYME, ISOFORM A-RELATED"/>
    <property type="match status" value="1"/>
</dbReference>
<evidence type="ECO:0000256" key="8">
    <source>
        <dbReference type="ARBA" id="ARBA00023157"/>
    </source>
</evidence>
<keyword evidence="5" id="KW-0732">Signal</keyword>